<evidence type="ECO:0000313" key="3">
    <source>
        <dbReference type="Proteomes" id="UP000499080"/>
    </source>
</evidence>
<reference evidence="2 3" key="1">
    <citation type="journal article" date="2019" name="Sci. Rep.">
        <title>Orb-weaving spider Araneus ventricosus genome elucidates the spidroin gene catalogue.</title>
        <authorList>
            <person name="Kono N."/>
            <person name="Nakamura H."/>
            <person name="Ohtoshi R."/>
            <person name="Moran D.A.P."/>
            <person name="Shinohara A."/>
            <person name="Yoshida Y."/>
            <person name="Fujiwara M."/>
            <person name="Mori M."/>
            <person name="Tomita M."/>
            <person name="Arakawa K."/>
        </authorList>
    </citation>
    <scope>NUCLEOTIDE SEQUENCE [LARGE SCALE GENOMIC DNA]</scope>
</reference>
<dbReference type="AlphaFoldDB" id="A0A4Y2R8H9"/>
<feature type="compositionally biased region" description="Polar residues" evidence="1">
    <location>
        <begin position="63"/>
        <end position="75"/>
    </location>
</feature>
<dbReference type="Proteomes" id="UP000499080">
    <property type="component" value="Unassembled WGS sequence"/>
</dbReference>
<evidence type="ECO:0000256" key="1">
    <source>
        <dbReference type="SAM" id="MobiDB-lite"/>
    </source>
</evidence>
<gene>
    <name evidence="2" type="ORF">AVEN_82389_1</name>
</gene>
<feature type="region of interest" description="Disordered" evidence="1">
    <location>
        <begin position="1"/>
        <end position="76"/>
    </location>
</feature>
<dbReference type="EMBL" id="BGPR01016150">
    <property type="protein sequence ID" value="GBN72023.1"/>
    <property type="molecule type" value="Genomic_DNA"/>
</dbReference>
<name>A0A4Y2R8H9_ARAVE</name>
<proteinExistence type="predicted"/>
<keyword evidence="3" id="KW-1185">Reference proteome</keyword>
<sequence>MVHRRDLSQMDDDQNLDEDGLRHLKGNPHESLVISNTPGNLEKEMARVPRHYLTPKPRCPPVVSSTPTDLTNQTKVENRRSEFRNWRYSNCLVESIRLTPSSTD</sequence>
<accession>A0A4Y2R8H9</accession>
<protein>
    <submittedName>
        <fullName evidence="2">Uncharacterized protein</fullName>
    </submittedName>
</protein>
<organism evidence="2 3">
    <name type="scientific">Araneus ventricosus</name>
    <name type="common">Orbweaver spider</name>
    <name type="synonym">Epeira ventricosa</name>
    <dbReference type="NCBI Taxonomy" id="182803"/>
    <lineage>
        <taxon>Eukaryota</taxon>
        <taxon>Metazoa</taxon>
        <taxon>Ecdysozoa</taxon>
        <taxon>Arthropoda</taxon>
        <taxon>Chelicerata</taxon>
        <taxon>Arachnida</taxon>
        <taxon>Araneae</taxon>
        <taxon>Araneomorphae</taxon>
        <taxon>Entelegynae</taxon>
        <taxon>Araneoidea</taxon>
        <taxon>Araneidae</taxon>
        <taxon>Araneus</taxon>
    </lineage>
</organism>
<comment type="caution">
    <text evidence="2">The sequence shown here is derived from an EMBL/GenBank/DDBJ whole genome shotgun (WGS) entry which is preliminary data.</text>
</comment>
<evidence type="ECO:0000313" key="2">
    <source>
        <dbReference type="EMBL" id="GBN72023.1"/>
    </source>
</evidence>
<feature type="compositionally biased region" description="Acidic residues" evidence="1">
    <location>
        <begin position="9"/>
        <end position="18"/>
    </location>
</feature>